<accession>A0A7S3ATB6</accession>
<dbReference type="EMBL" id="HBHX01023277">
    <property type="protein sequence ID" value="CAE0112272.1"/>
    <property type="molecule type" value="Transcribed_RNA"/>
</dbReference>
<evidence type="ECO:0000256" key="1">
    <source>
        <dbReference type="ARBA" id="ARBA00022801"/>
    </source>
</evidence>
<dbReference type="InterPro" id="IPR036514">
    <property type="entry name" value="SGNH_hydro_sf"/>
</dbReference>
<dbReference type="AlphaFoldDB" id="A0A7S3ATB6"/>
<dbReference type="GO" id="GO:0016787">
    <property type="term" value="F:hydrolase activity"/>
    <property type="evidence" value="ECO:0007669"/>
    <property type="project" value="UniProtKB-KW"/>
</dbReference>
<name>A0A7S3ATB6_9EUKA</name>
<dbReference type="InterPro" id="IPR005181">
    <property type="entry name" value="SASA"/>
</dbReference>
<protein>
    <recommendedName>
        <fullName evidence="2">Sialate O-acetylesterase domain-containing protein</fullName>
    </recommendedName>
</protein>
<feature type="domain" description="Sialate O-acetylesterase" evidence="2">
    <location>
        <begin position="74"/>
        <end position="210"/>
    </location>
</feature>
<dbReference type="Pfam" id="PF03629">
    <property type="entry name" value="SASA"/>
    <property type="match status" value="1"/>
</dbReference>
<dbReference type="SUPFAM" id="SSF52266">
    <property type="entry name" value="SGNH hydrolase"/>
    <property type="match status" value="1"/>
</dbReference>
<evidence type="ECO:0000313" key="3">
    <source>
        <dbReference type="EMBL" id="CAE0112272.1"/>
    </source>
</evidence>
<evidence type="ECO:0000259" key="2">
    <source>
        <dbReference type="Pfam" id="PF03629"/>
    </source>
</evidence>
<sequence length="219" mass="23800">MTLKSCIGNRALGWDLLPPGSASFDYTDPRNASEIWTYAGYHQSPNRWLKGSTPVPIGWEAGIQYDGDTQRAEEVLSKLSMYYPGAKGYEVAGFFWWQGDRDSRDMALAGRYEHNLVSLIKTLRAQFKAPTAKFVAASLGQTVQGATDGGGLILDAMEAVDGKSGKYPEFKGNVAAVYSHPYSMGSSSGSHYGGNAETYMNIGQAMGAAMVELLKEDRK</sequence>
<organism evidence="3">
    <name type="scientific">Haptolina ericina</name>
    <dbReference type="NCBI Taxonomy" id="156174"/>
    <lineage>
        <taxon>Eukaryota</taxon>
        <taxon>Haptista</taxon>
        <taxon>Haptophyta</taxon>
        <taxon>Prymnesiophyceae</taxon>
        <taxon>Prymnesiales</taxon>
        <taxon>Prymnesiaceae</taxon>
        <taxon>Haptolina</taxon>
    </lineage>
</organism>
<gene>
    <name evidence="3" type="ORF">HERI1096_LOCUS12932</name>
</gene>
<dbReference type="Gene3D" id="3.40.50.1110">
    <property type="entry name" value="SGNH hydrolase"/>
    <property type="match status" value="1"/>
</dbReference>
<proteinExistence type="predicted"/>
<keyword evidence="1" id="KW-0378">Hydrolase</keyword>
<reference evidence="3" key="1">
    <citation type="submission" date="2021-01" db="EMBL/GenBank/DDBJ databases">
        <authorList>
            <person name="Corre E."/>
            <person name="Pelletier E."/>
            <person name="Niang G."/>
            <person name="Scheremetjew M."/>
            <person name="Finn R."/>
            <person name="Kale V."/>
            <person name="Holt S."/>
            <person name="Cochrane G."/>
            <person name="Meng A."/>
            <person name="Brown T."/>
            <person name="Cohen L."/>
        </authorList>
    </citation>
    <scope>NUCLEOTIDE SEQUENCE</scope>
    <source>
        <strain evidence="3">CCMP281</strain>
    </source>
</reference>